<protein>
    <submittedName>
        <fullName evidence="3">DUF4132 domain-containing protein</fullName>
    </submittedName>
</protein>
<evidence type="ECO:0000256" key="1">
    <source>
        <dbReference type="SAM" id="MobiDB-lite"/>
    </source>
</evidence>
<evidence type="ECO:0000313" key="3">
    <source>
        <dbReference type="EMBL" id="MQM25875.1"/>
    </source>
</evidence>
<dbReference type="EMBL" id="WIAO01000009">
    <property type="protein sequence ID" value="MQM25875.1"/>
    <property type="molecule type" value="Genomic_DNA"/>
</dbReference>
<comment type="caution">
    <text evidence="3">The sequence shown here is derived from an EMBL/GenBank/DDBJ whole genome shotgun (WGS) entry which is preliminary data.</text>
</comment>
<evidence type="ECO:0000259" key="2">
    <source>
        <dbReference type="Pfam" id="PF13569"/>
    </source>
</evidence>
<keyword evidence="4" id="KW-1185">Reference proteome</keyword>
<evidence type="ECO:0000313" key="4">
    <source>
        <dbReference type="Proteomes" id="UP000477750"/>
    </source>
</evidence>
<feature type="domain" description="DUF4132" evidence="2">
    <location>
        <begin position="802"/>
        <end position="982"/>
    </location>
</feature>
<proteinExistence type="predicted"/>
<dbReference type="InterPro" id="IPR025406">
    <property type="entry name" value="DUF4132"/>
</dbReference>
<sequence>MTDTRSAASLDEDAFERWSSYAADDRLHLTSLPRRDRPFPPPNPLRPDMVEHWRTAGLGPSREYLRAAVECPDSDPAIAAALQSYLDGAPDPLGAAAALKIVGCVHPPDFRSWSASYRRIDAWYGEHGLELAVCATLERFALRVVAAGSDDHYFKHVNGSVPALVYAPTAPAGSSWNAGFGPDCDRIRELLTAMPETEYRRYRELLEPYGRSHRQRLVRAYFMSEPDWVDQVCAEFGEWEVDSSYEKVWIFAMASSLDQIAAAGITSIGPNGNSSQQIGTLVNAFGADGLPLVVEDLRRTSPNRWIDVRKHVLAAVPHDAGVEFLLTGMVGDATADLARRAAERFPRRTVRVLAKVAATADDPHLRSRLAHLAARVLPAEAVATAEPAVREAIDRLLRFDGAPPEAQDLPALFTDPPWSSKRTKAKREPVEVRPVDAAVLRWRDGERETWAEGGKRIDDVRRRLAEGGAEAVPDVLAALAKSARHPRALPPVGGVEAARIAADWLVRLPSTRASVVFWLARHGTDAVTWLTPDAVGAPGKPRRAAEAVLRHVARSHGEAAVLDAAAVYGDDARSAVAAILAADPLELDGRKAPRVPEWADPILGMPVLTRDRRHRLPAAAVGRLVGTMMLDSLAIPYAGIDVFKEHCDAQSLREFSWTVFDSWSLAGHPAKDGWALTQLARFADGGTVERIEALIRQWSREGASKRAQNALQALGAIESEEALLAVNSLQRTAETKALKESAADQIDLIAAGMGLDAEQLADRLVPDFELGEDGTLELDYGPRRFKIGFDERLRPFVIDERGKRRRGLPDPTADDDADLAAAAAEQYARLVRGLKSVANENGRLERAMIDGRTWSLPEFRRHLADHALMWHLVKRLVWQAESDSGTVAFRFAEDGTYTDVEENTIEPAPDSRIRLAHPLLLGETARVWAEILADYEILQPFDQLARPVHTPDEAELRAGRLTRFEGAKASAGALFGLTRKDWRPIRREGTGVTVGVARHLPGSGSLRVDFTPGFAGGYHFDAAELQVLQEIHFPADADPVALSEAMGALSRVTKQE</sequence>
<dbReference type="RefSeq" id="WP_153025018.1">
    <property type="nucleotide sequence ID" value="NZ_WIAO01000009.1"/>
</dbReference>
<gene>
    <name evidence="3" type="ORF">GFD30_09890</name>
</gene>
<dbReference type="AlphaFoldDB" id="A0A6L5G891"/>
<dbReference type="Proteomes" id="UP000477750">
    <property type="component" value="Unassembled WGS sequence"/>
</dbReference>
<organism evidence="3 4">
    <name type="scientific">Glycomyces albidus</name>
    <dbReference type="NCBI Taxonomy" id="2656774"/>
    <lineage>
        <taxon>Bacteria</taxon>
        <taxon>Bacillati</taxon>
        <taxon>Actinomycetota</taxon>
        <taxon>Actinomycetes</taxon>
        <taxon>Glycomycetales</taxon>
        <taxon>Glycomycetaceae</taxon>
        <taxon>Glycomyces</taxon>
    </lineage>
</organism>
<name>A0A6L5G891_9ACTN</name>
<reference evidence="3 4" key="1">
    <citation type="submission" date="2019-10" db="EMBL/GenBank/DDBJ databases">
        <title>Glycomyces albidus sp. nov., a novel actinomycete isolated from rhizosphere soil of wheat (Triticum aestivum L.).</title>
        <authorList>
            <person name="Qian L."/>
        </authorList>
    </citation>
    <scope>NUCLEOTIDE SEQUENCE [LARGE SCALE GENOMIC DNA]</scope>
    <source>
        <strain evidence="3 4">NEAU-7082</strain>
    </source>
</reference>
<dbReference type="Pfam" id="PF13569">
    <property type="entry name" value="DUF4132"/>
    <property type="match status" value="1"/>
</dbReference>
<feature type="region of interest" description="Disordered" evidence="1">
    <location>
        <begin position="408"/>
        <end position="430"/>
    </location>
</feature>
<accession>A0A6L5G891</accession>